<name>A0A9W4QV16_PSEHA</name>
<protein>
    <recommendedName>
        <fullName evidence="5">RNA-binding protein</fullName>
    </recommendedName>
</protein>
<evidence type="ECO:0000256" key="1">
    <source>
        <dbReference type="SAM" id="Coils"/>
    </source>
</evidence>
<dbReference type="AlphaFoldDB" id="A0A9W4QV16"/>
<keyword evidence="2" id="KW-0732">Signal</keyword>
<accession>A0A9W4QV16</accession>
<keyword evidence="1" id="KW-0175">Coiled coil</keyword>
<reference evidence="3" key="1">
    <citation type="submission" date="2022-07" db="EMBL/GenBank/DDBJ databases">
        <authorList>
            <person name="Criscuolo A."/>
        </authorList>
    </citation>
    <scope>NUCLEOTIDE SEQUENCE</scope>
    <source>
        <strain evidence="3">CIP103197</strain>
    </source>
</reference>
<feature type="chain" id="PRO_5040826282" description="RNA-binding protein" evidence="2">
    <location>
        <begin position="20"/>
        <end position="162"/>
    </location>
</feature>
<feature type="signal peptide" evidence="2">
    <location>
        <begin position="1"/>
        <end position="19"/>
    </location>
</feature>
<evidence type="ECO:0000313" key="3">
    <source>
        <dbReference type="EMBL" id="CAH9054895.1"/>
    </source>
</evidence>
<dbReference type="Proteomes" id="UP001152447">
    <property type="component" value="Unassembled WGS sequence"/>
</dbReference>
<gene>
    <name evidence="3" type="ORF">PSEHALCIP103_01126</name>
</gene>
<feature type="coiled-coil region" evidence="1">
    <location>
        <begin position="78"/>
        <end position="112"/>
    </location>
</feature>
<organism evidence="3 4">
    <name type="scientific">Pseudoalteromonas haloplanktis</name>
    <name type="common">Alteromonas haloplanktis</name>
    <dbReference type="NCBI Taxonomy" id="228"/>
    <lineage>
        <taxon>Bacteria</taxon>
        <taxon>Pseudomonadati</taxon>
        <taxon>Pseudomonadota</taxon>
        <taxon>Gammaproteobacteria</taxon>
        <taxon>Alteromonadales</taxon>
        <taxon>Pseudoalteromonadaceae</taxon>
        <taxon>Pseudoalteromonas</taxon>
    </lineage>
</organism>
<proteinExistence type="predicted"/>
<comment type="caution">
    <text evidence="3">The sequence shown here is derived from an EMBL/GenBank/DDBJ whole genome shotgun (WGS) entry which is preliminary data.</text>
</comment>
<keyword evidence="4" id="KW-1185">Reference proteome</keyword>
<dbReference type="RefSeq" id="WP_262976352.1">
    <property type="nucleotide sequence ID" value="NZ_CAMAPB010000012.1"/>
</dbReference>
<dbReference type="EMBL" id="CAMAPB010000012">
    <property type="protein sequence ID" value="CAH9054895.1"/>
    <property type="molecule type" value="Genomic_DNA"/>
</dbReference>
<evidence type="ECO:0008006" key="5">
    <source>
        <dbReference type="Google" id="ProtNLM"/>
    </source>
</evidence>
<evidence type="ECO:0000313" key="4">
    <source>
        <dbReference type="Proteomes" id="UP001152447"/>
    </source>
</evidence>
<evidence type="ECO:0000256" key="2">
    <source>
        <dbReference type="SAM" id="SignalP"/>
    </source>
</evidence>
<sequence>MAKLILLLYCLGACAVSMANEVTVYKCTIKGVPTFSQTPCAEDAQVITLRNVNIMQTNTPQSENTPVADTSVDDYLAVQQIERDIVQLELNIKQYQQEYAQKKQQIDYMTQDKANRLGASSIANAITTETAALKQRFDPQIKQAQQQIEALTQKKQQLSQQP</sequence>